<dbReference type="EMBL" id="CP002343">
    <property type="protein sequence ID" value="ADU49788.1"/>
    <property type="molecule type" value="Genomic_DNA"/>
</dbReference>
<feature type="transmembrane region" description="Helical" evidence="9">
    <location>
        <begin position="334"/>
        <end position="352"/>
    </location>
</feature>
<dbReference type="Proteomes" id="UP000008914">
    <property type="component" value="Chromosome"/>
</dbReference>
<dbReference type="GO" id="GO:0015297">
    <property type="term" value="F:antiporter activity"/>
    <property type="evidence" value="ECO:0007669"/>
    <property type="project" value="UniProtKB-KW"/>
</dbReference>
<dbReference type="GO" id="GO:0005886">
    <property type="term" value="C:plasma membrane"/>
    <property type="evidence" value="ECO:0007669"/>
    <property type="project" value="UniProtKB-SubCell"/>
</dbReference>
<keyword evidence="3" id="KW-0050">Antiport</keyword>
<proteinExistence type="predicted"/>
<dbReference type="eggNOG" id="COG0025">
    <property type="taxonomic scope" value="Bacteria"/>
</dbReference>
<dbReference type="STRING" id="710696.Intca_3305"/>
<protein>
    <submittedName>
        <fullName evidence="11">Sodium/proton antiporter, CPA1 family</fullName>
    </submittedName>
</protein>
<dbReference type="Gene3D" id="1.20.1530.20">
    <property type="match status" value="1"/>
</dbReference>
<evidence type="ECO:0000256" key="5">
    <source>
        <dbReference type="ARBA" id="ARBA00022692"/>
    </source>
</evidence>
<feature type="transmembrane region" description="Helical" evidence="9">
    <location>
        <begin position="212"/>
        <end position="235"/>
    </location>
</feature>
<evidence type="ECO:0000256" key="2">
    <source>
        <dbReference type="ARBA" id="ARBA00022448"/>
    </source>
</evidence>
<dbReference type="HOGENOM" id="CLU_008635_6_1_11"/>
<comment type="subcellular location">
    <subcellularLocation>
        <location evidence="1">Cell membrane</location>
        <topology evidence="1">Multi-pass membrane protein</topology>
    </subcellularLocation>
</comment>
<feature type="domain" description="Cation/H+ exchanger transmembrane" evidence="10">
    <location>
        <begin position="15"/>
        <end position="428"/>
    </location>
</feature>
<dbReference type="OrthoDB" id="9810860at2"/>
<evidence type="ECO:0000256" key="8">
    <source>
        <dbReference type="ARBA" id="ARBA00023136"/>
    </source>
</evidence>
<evidence type="ECO:0000259" key="10">
    <source>
        <dbReference type="Pfam" id="PF00999"/>
    </source>
</evidence>
<dbReference type="PANTHER" id="PTHR32507">
    <property type="entry name" value="NA(+)/H(+) ANTIPORTER 1"/>
    <property type="match status" value="1"/>
</dbReference>
<dbReference type="Pfam" id="PF00999">
    <property type="entry name" value="Na_H_Exchanger"/>
    <property type="match status" value="1"/>
</dbReference>
<evidence type="ECO:0000256" key="7">
    <source>
        <dbReference type="ARBA" id="ARBA00023065"/>
    </source>
</evidence>
<evidence type="ECO:0000256" key="3">
    <source>
        <dbReference type="ARBA" id="ARBA00022449"/>
    </source>
</evidence>
<gene>
    <name evidence="11" type="ordered locus">Intca_3305</name>
</gene>
<evidence type="ECO:0000313" key="12">
    <source>
        <dbReference type="Proteomes" id="UP000008914"/>
    </source>
</evidence>
<feature type="transmembrane region" description="Helical" evidence="9">
    <location>
        <begin position="403"/>
        <end position="426"/>
    </location>
</feature>
<evidence type="ECO:0000256" key="9">
    <source>
        <dbReference type="SAM" id="Phobius"/>
    </source>
</evidence>
<feature type="transmembrane region" description="Helical" evidence="9">
    <location>
        <begin position="102"/>
        <end position="135"/>
    </location>
</feature>
<evidence type="ECO:0000256" key="4">
    <source>
        <dbReference type="ARBA" id="ARBA00022475"/>
    </source>
</evidence>
<dbReference type="InterPro" id="IPR006153">
    <property type="entry name" value="Cation/H_exchanger_TM"/>
</dbReference>
<dbReference type="GO" id="GO:1902600">
    <property type="term" value="P:proton transmembrane transport"/>
    <property type="evidence" value="ECO:0007669"/>
    <property type="project" value="InterPro"/>
</dbReference>
<keyword evidence="7" id="KW-0406">Ion transport</keyword>
<feature type="transmembrane region" description="Helical" evidence="9">
    <location>
        <begin position="372"/>
        <end position="391"/>
    </location>
</feature>
<dbReference type="InterPro" id="IPR038770">
    <property type="entry name" value="Na+/solute_symporter_sf"/>
</dbReference>
<name>E6SDV7_INTC7</name>
<keyword evidence="5 9" id="KW-0812">Transmembrane</keyword>
<feature type="transmembrane region" description="Helical" evidence="9">
    <location>
        <begin position="61"/>
        <end position="81"/>
    </location>
</feature>
<keyword evidence="2" id="KW-0813">Transport</keyword>
<dbReference type="AlphaFoldDB" id="E6SDV7"/>
<evidence type="ECO:0000256" key="1">
    <source>
        <dbReference type="ARBA" id="ARBA00004651"/>
    </source>
</evidence>
<organism evidence="11 12">
    <name type="scientific">Intrasporangium calvum (strain ATCC 23552 / DSM 43043 / JCM 3097 / NBRC 12989 / NCIMB 10167 / NRRL B-3866 / 7 KIP)</name>
    <dbReference type="NCBI Taxonomy" id="710696"/>
    <lineage>
        <taxon>Bacteria</taxon>
        <taxon>Bacillati</taxon>
        <taxon>Actinomycetota</taxon>
        <taxon>Actinomycetes</taxon>
        <taxon>Micrococcales</taxon>
        <taxon>Intrasporangiaceae</taxon>
        <taxon>Intrasporangium</taxon>
    </lineage>
</organism>
<feature type="transmembrane region" description="Helical" evidence="9">
    <location>
        <begin position="255"/>
        <end position="281"/>
    </location>
</feature>
<feature type="transmembrane region" description="Helical" evidence="9">
    <location>
        <begin position="309"/>
        <end position="328"/>
    </location>
</feature>
<accession>E6SDV7</accession>
<evidence type="ECO:0000313" key="11">
    <source>
        <dbReference type="EMBL" id="ADU49788.1"/>
    </source>
</evidence>
<dbReference type="PANTHER" id="PTHR32507:SF8">
    <property type="entry name" value="CNH1P"/>
    <property type="match status" value="1"/>
</dbReference>
<feature type="transmembrane region" description="Helical" evidence="9">
    <location>
        <begin position="31"/>
        <end position="49"/>
    </location>
</feature>
<keyword evidence="6 9" id="KW-1133">Transmembrane helix</keyword>
<sequence length="439" mass="46784">MPTNAVYLVAGLALLLAAVLPPVLTRYAVSAPMVLLVVGMAIGLAPLPDGLNLDPVDTRPVIQRVTEIAVLVALMGVGLALDRPFSFRDRSSWAAWSATWRLLAVAMPISIAAVALLGWSLGLSGAAALLLGAVLAPTDPVLAGDVQVSGPQVLDDADADVESAEEIDEEDEVRFALTSEAGLNDGLAFPFVYAGIFLAVKGPPSEWILRWAAWELVGKIVLGVAVGMVVGWGLAKVAFRAPRRALRLAEQGEPLLVLAALVTTYGLSEVVGGYGFLAVFACGMTLRTAERGHEYHATMHQVIENFERLLVLVVLLLLGTALTNGLLAPLDWRGVVIALLLVFVIRPLAGLLSLNGWRHRPDASSGMTRPEALATAFFGVRGVGSLYYLAYGAGLYAFPEERWLWATVALAIALSVFVHGALATPVMRRLEVRRERFTA</sequence>
<dbReference type="KEGG" id="ica:Intca_3305"/>
<keyword evidence="12" id="KW-1185">Reference proteome</keyword>
<dbReference type="RefSeq" id="WP_013494100.1">
    <property type="nucleotide sequence ID" value="NC_014830.1"/>
</dbReference>
<keyword evidence="4" id="KW-1003">Cell membrane</keyword>
<feature type="transmembrane region" description="Helical" evidence="9">
    <location>
        <begin position="181"/>
        <end position="200"/>
    </location>
</feature>
<feature type="transmembrane region" description="Helical" evidence="9">
    <location>
        <begin position="6"/>
        <end position="24"/>
    </location>
</feature>
<reference evidence="11 12" key="1">
    <citation type="journal article" date="2010" name="Stand. Genomic Sci.">
        <title>Complete genome sequence of Intrasporangium calvum type strain (7 KIP).</title>
        <authorList>
            <person name="Del Rio T.G."/>
            <person name="Chertkov O."/>
            <person name="Yasawong M."/>
            <person name="Lucas S."/>
            <person name="Deshpande S."/>
            <person name="Cheng J.F."/>
            <person name="Detter C."/>
            <person name="Tapia R."/>
            <person name="Han C."/>
            <person name="Goodwin L."/>
            <person name="Pitluck S."/>
            <person name="Liolios K."/>
            <person name="Ivanova N."/>
            <person name="Mavromatis K."/>
            <person name="Pati A."/>
            <person name="Chen A."/>
            <person name="Palaniappan K."/>
            <person name="Land M."/>
            <person name="Hauser L."/>
            <person name="Chang Y.J."/>
            <person name="Jeffries C.D."/>
            <person name="Rohde M."/>
            <person name="Pukall R."/>
            <person name="Sikorski J."/>
            <person name="Goker M."/>
            <person name="Woyke T."/>
            <person name="Bristow J."/>
            <person name="Eisen J.A."/>
            <person name="Markowitz V."/>
            <person name="Hugenholtz P."/>
            <person name="Kyrpides N.C."/>
            <person name="Klenk H.P."/>
            <person name="Lapidus A."/>
        </authorList>
    </citation>
    <scope>NUCLEOTIDE SEQUENCE [LARGE SCALE GENOMIC DNA]</scope>
    <source>
        <strain evidence="12">ATCC 23552 / DSM 43043 / JCM 3097 / NBRC 12989 / 7 KIP</strain>
    </source>
</reference>
<keyword evidence="8 9" id="KW-0472">Membrane</keyword>
<evidence type="ECO:0000256" key="6">
    <source>
        <dbReference type="ARBA" id="ARBA00022989"/>
    </source>
</evidence>